<evidence type="ECO:0000256" key="5">
    <source>
        <dbReference type="SAM" id="Phobius"/>
    </source>
</evidence>
<feature type="repeat" description="ANK" evidence="3">
    <location>
        <begin position="185"/>
        <end position="217"/>
    </location>
</feature>
<evidence type="ECO:0000313" key="6">
    <source>
        <dbReference type="EMBL" id="KRY21095.1"/>
    </source>
</evidence>
<comment type="caution">
    <text evidence="6">The sequence shown here is derived from an EMBL/GenBank/DDBJ whole genome shotgun (WGS) entry which is preliminary data.</text>
</comment>
<dbReference type="AlphaFoldDB" id="A0A0V1A8A1"/>
<sequence length="573" mass="63897">LNANKNFQTDDILVYNCFHLFITTICVWSLIQIDEFFVSHCRLSCRYVASKGIRHPGNWLTYFHFFKEVFMKLFFQCMQNGFNFQQWSSECDDNILEKLLIYMSDTGQTTASGPFFQWTAVHWAAFFGRINCLRELLERHRDLTNRSAGLNRVHPLHCCALGVGCVDCLDALIAAGAQPNVQDILGETVAHKAARLGRVDFISKLLAIGCDLSVVNWIGLAAAEVAQMQGHTDCAAYAHRSAQLQQQGLFPPYNHHDAQNGVAYERYLQTVKADSQNNPYAYVTGMYGYVPLFSDDTVMEHENGKGEQQCVVEQGPCVVANGDDAIKLLKATAAAGSKRIADADDAETLQAIKRTKWSNGYVTRRKTHRDDAPRYYPIGRHPLGLTFDLGYEIQQLQNGQVDGTVDEGVVEIVAEIRFQLIALFDDQLQVVVGEITLVVATETGAFPSSGRFERAEFRRPNEHDIRLQLGTAEQNNRPRMWIQNANSPLANQPLDAVERRTVQVALEFAVLDQSSTPDPVFHLNPAGETIVDAVGFAGARRPAGIRYRGGERVRPAGKQASLQLAPTDARRAD</sequence>
<dbReference type="InterPro" id="IPR002110">
    <property type="entry name" value="Ankyrin_rpt"/>
</dbReference>
<proteinExistence type="predicted"/>
<gene>
    <name evidence="6" type="primary">ANKRD10</name>
    <name evidence="6" type="ORF">T12_16256</name>
</gene>
<keyword evidence="7" id="KW-1185">Reference proteome</keyword>
<dbReference type="PROSITE" id="PS50088">
    <property type="entry name" value="ANK_REPEAT"/>
    <property type="match status" value="1"/>
</dbReference>
<protein>
    <submittedName>
        <fullName evidence="6">Ankyrin repeat domain-containing protein 10</fullName>
    </submittedName>
</protein>
<accession>A0A0V1A8A1</accession>
<dbReference type="PANTHER" id="PTHR24201:SF17">
    <property type="entry name" value="ANKYRIN REPEAT DOMAIN-CONTAINING PROTEIN 10-LIKE ISOFORM X1"/>
    <property type="match status" value="1"/>
</dbReference>
<dbReference type="EMBL" id="JYDQ01000019">
    <property type="protein sequence ID" value="KRY21095.1"/>
    <property type="molecule type" value="Genomic_DNA"/>
</dbReference>
<keyword evidence="5" id="KW-0472">Membrane</keyword>
<name>A0A0V1A8A1_9BILA</name>
<dbReference type="SUPFAM" id="SSF48403">
    <property type="entry name" value="Ankyrin repeat"/>
    <property type="match status" value="1"/>
</dbReference>
<dbReference type="STRING" id="990121.A0A0V1A8A1"/>
<evidence type="ECO:0000313" key="7">
    <source>
        <dbReference type="Proteomes" id="UP000054783"/>
    </source>
</evidence>
<dbReference type="Proteomes" id="UP000054783">
    <property type="component" value="Unassembled WGS sequence"/>
</dbReference>
<keyword evidence="5" id="KW-0812">Transmembrane</keyword>
<evidence type="ECO:0000256" key="1">
    <source>
        <dbReference type="ARBA" id="ARBA00022737"/>
    </source>
</evidence>
<dbReference type="Gene3D" id="1.25.40.20">
    <property type="entry name" value="Ankyrin repeat-containing domain"/>
    <property type="match status" value="1"/>
</dbReference>
<feature type="non-terminal residue" evidence="6">
    <location>
        <position position="573"/>
    </location>
</feature>
<dbReference type="Pfam" id="PF12796">
    <property type="entry name" value="Ank_2"/>
    <property type="match status" value="1"/>
</dbReference>
<dbReference type="OrthoDB" id="539213at2759"/>
<feature type="non-terminal residue" evidence="6">
    <location>
        <position position="1"/>
    </location>
</feature>
<evidence type="ECO:0000256" key="3">
    <source>
        <dbReference type="PROSITE-ProRule" id="PRU00023"/>
    </source>
</evidence>
<dbReference type="InterPro" id="IPR050776">
    <property type="entry name" value="Ank_Repeat/CDKN_Inhibitor"/>
</dbReference>
<reference evidence="6 7" key="1">
    <citation type="submission" date="2015-01" db="EMBL/GenBank/DDBJ databases">
        <title>Evolution of Trichinella species and genotypes.</title>
        <authorList>
            <person name="Korhonen P.K."/>
            <person name="Edoardo P."/>
            <person name="Giuseppe L.R."/>
            <person name="Gasser R.B."/>
        </authorList>
    </citation>
    <scope>NUCLEOTIDE SEQUENCE [LARGE SCALE GENOMIC DNA]</scope>
    <source>
        <strain evidence="6">ISS2496</strain>
    </source>
</reference>
<feature type="transmembrane region" description="Helical" evidence="5">
    <location>
        <begin position="12"/>
        <end position="31"/>
    </location>
</feature>
<keyword evidence="2 3" id="KW-0040">ANK repeat</keyword>
<dbReference type="SMART" id="SM00248">
    <property type="entry name" value="ANK"/>
    <property type="match status" value="3"/>
</dbReference>
<dbReference type="InterPro" id="IPR036770">
    <property type="entry name" value="Ankyrin_rpt-contain_sf"/>
</dbReference>
<keyword evidence="1" id="KW-0677">Repeat</keyword>
<keyword evidence="5" id="KW-1133">Transmembrane helix</keyword>
<organism evidence="6 7">
    <name type="scientific">Trichinella patagoniensis</name>
    <dbReference type="NCBI Taxonomy" id="990121"/>
    <lineage>
        <taxon>Eukaryota</taxon>
        <taxon>Metazoa</taxon>
        <taxon>Ecdysozoa</taxon>
        <taxon>Nematoda</taxon>
        <taxon>Enoplea</taxon>
        <taxon>Dorylaimia</taxon>
        <taxon>Trichinellida</taxon>
        <taxon>Trichinellidae</taxon>
        <taxon>Trichinella</taxon>
    </lineage>
</organism>
<dbReference type="PANTHER" id="PTHR24201">
    <property type="entry name" value="ANK_REP_REGION DOMAIN-CONTAINING PROTEIN"/>
    <property type="match status" value="1"/>
</dbReference>
<evidence type="ECO:0000256" key="4">
    <source>
        <dbReference type="SAM" id="MobiDB-lite"/>
    </source>
</evidence>
<evidence type="ECO:0000256" key="2">
    <source>
        <dbReference type="ARBA" id="ARBA00023043"/>
    </source>
</evidence>
<feature type="region of interest" description="Disordered" evidence="4">
    <location>
        <begin position="550"/>
        <end position="573"/>
    </location>
</feature>